<dbReference type="InterPro" id="IPR011961">
    <property type="entry name" value="RimM"/>
</dbReference>
<dbReference type="SUPFAM" id="SSF50447">
    <property type="entry name" value="Translation proteins"/>
    <property type="match status" value="1"/>
</dbReference>
<comment type="domain">
    <text evidence="5">The PRC barrel domain binds ribosomal protein uS19.</text>
</comment>
<comment type="subunit">
    <text evidence="5">Binds ribosomal protein uS19.</text>
</comment>
<dbReference type="Gene3D" id="2.30.30.240">
    <property type="entry name" value="PRC-barrel domain"/>
    <property type="match status" value="1"/>
</dbReference>
<keyword evidence="4 5" id="KW-0143">Chaperone</keyword>
<accession>A0ABT7QL00</accession>
<proteinExistence type="inferred from homology"/>
<dbReference type="Gene3D" id="2.40.30.60">
    <property type="entry name" value="RimM"/>
    <property type="match status" value="1"/>
</dbReference>
<evidence type="ECO:0000256" key="1">
    <source>
        <dbReference type="ARBA" id="ARBA00022490"/>
    </source>
</evidence>
<dbReference type="SUPFAM" id="SSF50346">
    <property type="entry name" value="PRC-barrel domain"/>
    <property type="match status" value="1"/>
</dbReference>
<evidence type="ECO:0000256" key="2">
    <source>
        <dbReference type="ARBA" id="ARBA00022517"/>
    </source>
</evidence>
<dbReference type="PANTHER" id="PTHR33692">
    <property type="entry name" value="RIBOSOME MATURATION FACTOR RIMM"/>
    <property type="match status" value="1"/>
</dbReference>
<protein>
    <recommendedName>
        <fullName evidence="5">Ribosome maturation factor RimM</fullName>
    </recommendedName>
</protein>
<evidence type="ECO:0000259" key="6">
    <source>
        <dbReference type="Pfam" id="PF01782"/>
    </source>
</evidence>
<dbReference type="InterPro" id="IPR036976">
    <property type="entry name" value="RimM_N_sf"/>
</dbReference>
<evidence type="ECO:0000256" key="4">
    <source>
        <dbReference type="ARBA" id="ARBA00023186"/>
    </source>
</evidence>
<comment type="caution">
    <text evidence="8">The sequence shown here is derived from an EMBL/GenBank/DDBJ whole genome shotgun (WGS) entry which is preliminary data.</text>
</comment>
<sequence>MPPKATPDTAQKIVIGRFGTPHGVHGWLHARGTRSQSIKILSECSVWWRRAGGEWQLLSVESVRAHGKGLMIKISGVDDREQASLWCNADIAVHRADLPVPVDNEYYWCDLVGLTALDDKGDKLGTVSGLMETGANDVLRIEHGDGEEILVPFVDVYVQKVDIEGGNILLDWKRNW</sequence>
<feature type="domain" description="Ribosome maturation factor RimM PRC barrel" evidence="7">
    <location>
        <begin position="108"/>
        <end position="174"/>
    </location>
</feature>
<keyword evidence="3 5" id="KW-0698">rRNA processing</keyword>
<organism evidence="8 9">
    <name type="scientific">Candidatus Doriopsillibacter californiensis</name>
    <dbReference type="NCBI Taxonomy" id="2970740"/>
    <lineage>
        <taxon>Bacteria</taxon>
        <taxon>Pseudomonadati</taxon>
        <taxon>Pseudomonadota</taxon>
        <taxon>Gammaproteobacteria</taxon>
        <taxon>Candidatus Tethybacterales</taxon>
        <taxon>Candidatus Persebacteraceae</taxon>
        <taxon>Candidatus Doriopsillibacter</taxon>
    </lineage>
</organism>
<reference evidence="8" key="1">
    <citation type="submission" date="2022-08" db="EMBL/GenBank/DDBJ databases">
        <authorList>
            <person name="Dzunkova M."/>
            <person name="La Clair J."/>
            <person name="Tyml T."/>
            <person name="Doud D."/>
            <person name="Schulz F."/>
            <person name="Piquer S."/>
            <person name="Porcel Sanchis D."/>
            <person name="Osborn A."/>
            <person name="Robinson D."/>
            <person name="Louie K.B."/>
            <person name="Bowen B.P."/>
            <person name="Bowers R."/>
            <person name="Lee J."/>
            <person name="Arnau Llombart V."/>
            <person name="Diaz Villanueva W."/>
            <person name="Gosliner T."/>
            <person name="Northen T."/>
            <person name="Cheng J.-F."/>
            <person name="Burkart M.D."/>
            <person name="Woyke T."/>
        </authorList>
    </citation>
    <scope>NUCLEOTIDE SEQUENCE</scope>
    <source>
        <strain evidence="8">Df01</strain>
    </source>
</reference>
<dbReference type="InterPro" id="IPR011033">
    <property type="entry name" value="PRC_barrel-like_sf"/>
</dbReference>
<comment type="subcellular location">
    <subcellularLocation>
        <location evidence="5">Cytoplasm</location>
    </subcellularLocation>
</comment>
<dbReference type="Proteomes" id="UP001168167">
    <property type="component" value="Unassembled WGS sequence"/>
</dbReference>
<dbReference type="NCBIfam" id="TIGR02273">
    <property type="entry name" value="16S_RimM"/>
    <property type="match status" value="1"/>
</dbReference>
<comment type="function">
    <text evidence="5">An accessory protein needed during the final step in the assembly of 30S ribosomal subunit, possibly for assembly of the head region. Essential for efficient processing of 16S rRNA. May be needed both before and after RbfA during the maturation of 16S rRNA. It has affinity for free ribosomal 30S subunits but not for 70S ribosomes.</text>
</comment>
<evidence type="ECO:0000256" key="5">
    <source>
        <dbReference type="HAMAP-Rule" id="MF_00014"/>
    </source>
</evidence>
<evidence type="ECO:0000313" key="9">
    <source>
        <dbReference type="Proteomes" id="UP001168167"/>
    </source>
</evidence>
<dbReference type="Pfam" id="PF01782">
    <property type="entry name" value="RimM"/>
    <property type="match status" value="1"/>
</dbReference>
<evidence type="ECO:0000313" key="8">
    <source>
        <dbReference type="EMBL" id="MDM5147377.1"/>
    </source>
</evidence>
<name>A0ABT7QL00_9GAMM</name>
<reference evidence="8" key="2">
    <citation type="journal article" date="2023" name="Microbiome">
        <title>Synthase-selected sorting approach identifies a beta-lactone synthase in a nudibranch symbiotic bacterium.</title>
        <authorList>
            <person name="Dzunkova M."/>
            <person name="La Clair J.J."/>
            <person name="Tyml T."/>
            <person name="Doud D."/>
            <person name="Schulz F."/>
            <person name="Piquer-Esteban S."/>
            <person name="Porcel Sanchis D."/>
            <person name="Osborn A."/>
            <person name="Robinson D."/>
            <person name="Louie K.B."/>
            <person name="Bowen B.P."/>
            <person name="Bowers R.M."/>
            <person name="Lee J."/>
            <person name="Arnau V."/>
            <person name="Diaz-Villanueva W."/>
            <person name="Stepanauskas R."/>
            <person name="Gosliner T."/>
            <person name="Date S.V."/>
            <person name="Northen T.R."/>
            <person name="Cheng J.F."/>
            <person name="Burkart M.D."/>
            <person name="Woyke T."/>
        </authorList>
    </citation>
    <scope>NUCLEOTIDE SEQUENCE</scope>
    <source>
        <strain evidence="8">Df01</strain>
    </source>
</reference>
<dbReference type="EMBL" id="JANQAO010000002">
    <property type="protein sequence ID" value="MDM5147377.1"/>
    <property type="molecule type" value="Genomic_DNA"/>
</dbReference>
<keyword evidence="9" id="KW-1185">Reference proteome</keyword>
<dbReference type="InterPro" id="IPR009000">
    <property type="entry name" value="Transl_B-barrel_sf"/>
</dbReference>
<dbReference type="PANTHER" id="PTHR33692:SF1">
    <property type="entry name" value="RIBOSOME MATURATION FACTOR RIMM"/>
    <property type="match status" value="1"/>
</dbReference>
<evidence type="ECO:0000256" key="3">
    <source>
        <dbReference type="ARBA" id="ARBA00022552"/>
    </source>
</evidence>
<keyword evidence="2 5" id="KW-0690">Ribosome biogenesis</keyword>
<keyword evidence="1 5" id="KW-0963">Cytoplasm</keyword>
<gene>
    <name evidence="5 8" type="primary">rimM</name>
    <name evidence="8" type="ORF">NQX30_03190</name>
</gene>
<dbReference type="InterPro" id="IPR002676">
    <property type="entry name" value="RimM_N"/>
</dbReference>
<comment type="similarity">
    <text evidence="5">Belongs to the RimM family.</text>
</comment>
<dbReference type="InterPro" id="IPR056792">
    <property type="entry name" value="PRC_RimM"/>
</dbReference>
<feature type="domain" description="RimM N-terminal" evidence="6">
    <location>
        <begin position="14"/>
        <end position="96"/>
    </location>
</feature>
<evidence type="ECO:0000259" key="7">
    <source>
        <dbReference type="Pfam" id="PF24986"/>
    </source>
</evidence>
<dbReference type="Pfam" id="PF24986">
    <property type="entry name" value="PRC_RimM"/>
    <property type="match status" value="1"/>
</dbReference>
<dbReference type="HAMAP" id="MF_00014">
    <property type="entry name" value="Ribosome_mat_RimM"/>
    <property type="match status" value="1"/>
</dbReference>